<keyword evidence="5" id="KW-0680">Restriction system</keyword>
<name>A0A7W5EUL6_9GAMM</name>
<dbReference type="EC" id="2.1.1.37" evidence="1"/>
<dbReference type="PANTHER" id="PTHR10629:SF52">
    <property type="entry name" value="DNA (CYTOSINE-5)-METHYLTRANSFERASE 1"/>
    <property type="match status" value="1"/>
</dbReference>
<dbReference type="NCBIfam" id="TIGR00675">
    <property type="entry name" value="dcm"/>
    <property type="match status" value="1"/>
</dbReference>
<dbReference type="GO" id="GO:0009307">
    <property type="term" value="P:DNA restriction-modification system"/>
    <property type="evidence" value="ECO:0007669"/>
    <property type="project" value="UniProtKB-KW"/>
</dbReference>
<evidence type="ECO:0000256" key="5">
    <source>
        <dbReference type="ARBA" id="ARBA00022747"/>
    </source>
</evidence>
<accession>A0A7W5EUL6</accession>
<dbReference type="EMBL" id="JACHXR010000005">
    <property type="protein sequence ID" value="MBB3231367.1"/>
    <property type="molecule type" value="Genomic_DNA"/>
</dbReference>
<keyword evidence="3 7" id="KW-0808">Transferase</keyword>
<sequence length="570" mass="64308">MSKPIQIVDLFAGPGGLGEGFNSLRDTSGRRVFKTLVSVEKETSAHRTLTLRAFYRLLQDSPLGMEPYFAYLRGDTHPSQIEGLEPLWQQAEREALQLELGGEEGNQALDERLDNELDTDRDWVLIGGPPCQAYSVVGRARNRGNKGYVPEEDKRHFLYREYLGVIARYRPSVFVMENVKGILTSKIGKERIFRQILKDLEDPTVATQVEGKGVGRNQQYTIYSLSDPDVYYPKQERQLIPGIVSELSDEELSGFVVKSEEHGIPQTRHRVILVGVRNDIVDGQDSDSLAKSLLLDIEKEVSAGAVLFGMPKLRSGLSRYDSDESWYASIRRVAEKIAGELIETGSESVSYEERYHISERLLDVSSEPKPGLKRGRKHDSTYVMVESATELERWYSGAQKGSVRHWVNHDARGHMEEDLARYLYCSVFAEVTQRSPIGARDIYLKSLSPMHVNWRSGKFADRFKVVVSHAPSKTITSHISKDGHYYIHPDPYQCRSLTVREAARLQTFPDDYYFEGNRTEQYVQVGNAVPPLLAVKIAEKVRNLLGGSDVISFIGESEKELGESSQAQPA</sequence>
<evidence type="ECO:0000256" key="7">
    <source>
        <dbReference type="PROSITE-ProRule" id="PRU01016"/>
    </source>
</evidence>
<evidence type="ECO:0000256" key="6">
    <source>
        <dbReference type="ARBA" id="ARBA00047422"/>
    </source>
</evidence>
<dbReference type="PANTHER" id="PTHR10629">
    <property type="entry name" value="CYTOSINE-SPECIFIC METHYLTRANSFERASE"/>
    <property type="match status" value="1"/>
</dbReference>
<evidence type="ECO:0000256" key="1">
    <source>
        <dbReference type="ARBA" id="ARBA00011975"/>
    </source>
</evidence>
<dbReference type="SUPFAM" id="SSF53335">
    <property type="entry name" value="S-adenosyl-L-methionine-dependent methyltransferases"/>
    <property type="match status" value="1"/>
</dbReference>
<dbReference type="Gene3D" id="3.90.120.10">
    <property type="entry name" value="DNA Methylase, subunit A, domain 2"/>
    <property type="match status" value="1"/>
</dbReference>
<comment type="catalytic activity">
    <reaction evidence="6">
        <text>a 2'-deoxycytidine in DNA + S-adenosyl-L-methionine = a 5-methyl-2'-deoxycytidine in DNA + S-adenosyl-L-homocysteine + H(+)</text>
        <dbReference type="Rhea" id="RHEA:13681"/>
        <dbReference type="Rhea" id="RHEA-COMP:11369"/>
        <dbReference type="Rhea" id="RHEA-COMP:11370"/>
        <dbReference type="ChEBI" id="CHEBI:15378"/>
        <dbReference type="ChEBI" id="CHEBI:57856"/>
        <dbReference type="ChEBI" id="CHEBI:59789"/>
        <dbReference type="ChEBI" id="CHEBI:85452"/>
        <dbReference type="ChEBI" id="CHEBI:85454"/>
        <dbReference type="EC" id="2.1.1.37"/>
    </reaction>
</comment>
<dbReference type="InterPro" id="IPR001525">
    <property type="entry name" value="C5_MeTfrase"/>
</dbReference>
<dbReference type="GO" id="GO:0032259">
    <property type="term" value="P:methylation"/>
    <property type="evidence" value="ECO:0007669"/>
    <property type="project" value="UniProtKB-KW"/>
</dbReference>
<dbReference type="PRINTS" id="PR00105">
    <property type="entry name" value="C5METTRFRASE"/>
</dbReference>
<dbReference type="GO" id="GO:0003677">
    <property type="term" value="F:DNA binding"/>
    <property type="evidence" value="ECO:0007669"/>
    <property type="project" value="TreeGrafter"/>
</dbReference>
<evidence type="ECO:0000313" key="10">
    <source>
        <dbReference type="Proteomes" id="UP000518892"/>
    </source>
</evidence>
<comment type="similarity">
    <text evidence="7 8">Belongs to the class I-like SAM-binding methyltransferase superfamily. C5-methyltransferase family.</text>
</comment>
<keyword evidence="2 7" id="KW-0489">Methyltransferase</keyword>
<reference evidence="9 10" key="1">
    <citation type="submission" date="2020-08" db="EMBL/GenBank/DDBJ databases">
        <title>Genomic Encyclopedia of Type Strains, Phase III (KMG-III): the genomes of soil and plant-associated and newly described type strains.</title>
        <authorList>
            <person name="Whitman W."/>
        </authorList>
    </citation>
    <scope>NUCLEOTIDE SEQUENCE [LARGE SCALE GENOMIC DNA]</scope>
    <source>
        <strain evidence="9 10">CECT 7744</strain>
    </source>
</reference>
<dbReference type="InterPro" id="IPR029063">
    <property type="entry name" value="SAM-dependent_MTases_sf"/>
</dbReference>
<dbReference type="GO" id="GO:0044027">
    <property type="term" value="P:negative regulation of gene expression via chromosomal CpG island methylation"/>
    <property type="evidence" value="ECO:0007669"/>
    <property type="project" value="TreeGrafter"/>
</dbReference>
<comment type="caution">
    <text evidence="9">The sequence shown here is derived from an EMBL/GenBank/DDBJ whole genome shotgun (WGS) entry which is preliminary data.</text>
</comment>
<evidence type="ECO:0000256" key="4">
    <source>
        <dbReference type="ARBA" id="ARBA00022691"/>
    </source>
</evidence>
<evidence type="ECO:0000256" key="2">
    <source>
        <dbReference type="ARBA" id="ARBA00022603"/>
    </source>
</evidence>
<dbReference type="GO" id="GO:0003886">
    <property type="term" value="F:DNA (cytosine-5-)-methyltransferase activity"/>
    <property type="evidence" value="ECO:0007669"/>
    <property type="project" value="UniProtKB-EC"/>
</dbReference>
<dbReference type="Gene3D" id="3.40.50.150">
    <property type="entry name" value="Vaccinia Virus protein VP39"/>
    <property type="match status" value="1"/>
</dbReference>
<dbReference type="InterPro" id="IPR050390">
    <property type="entry name" value="C5-Methyltransferase"/>
</dbReference>
<protein>
    <recommendedName>
        <fullName evidence="1">DNA (cytosine-5-)-methyltransferase</fullName>
        <ecNumber evidence="1">2.1.1.37</ecNumber>
    </recommendedName>
</protein>
<dbReference type="PROSITE" id="PS51679">
    <property type="entry name" value="SAM_MT_C5"/>
    <property type="match status" value="1"/>
</dbReference>
<gene>
    <name evidence="9" type="ORF">FHR97_002222</name>
</gene>
<evidence type="ECO:0000256" key="3">
    <source>
        <dbReference type="ARBA" id="ARBA00022679"/>
    </source>
</evidence>
<evidence type="ECO:0000313" key="9">
    <source>
        <dbReference type="EMBL" id="MBB3231367.1"/>
    </source>
</evidence>
<dbReference type="Proteomes" id="UP000518892">
    <property type="component" value="Unassembled WGS sequence"/>
</dbReference>
<feature type="active site" evidence="7">
    <location>
        <position position="131"/>
    </location>
</feature>
<dbReference type="Pfam" id="PF00145">
    <property type="entry name" value="DNA_methylase"/>
    <property type="match status" value="2"/>
</dbReference>
<keyword evidence="4 7" id="KW-0949">S-adenosyl-L-methionine</keyword>
<evidence type="ECO:0000256" key="8">
    <source>
        <dbReference type="RuleBase" id="RU000416"/>
    </source>
</evidence>
<keyword evidence="10" id="KW-1185">Reference proteome</keyword>
<dbReference type="AlphaFoldDB" id="A0A7W5EUL6"/>
<dbReference type="RefSeq" id="WP_183383849.1">
    <property type="nucleotide sequence ID" value="NZ_JACHXR010000005.1"/>
</dbReference>
<organism evidence="9 10">
    <name type="scientific">Halomonas stenophila</name>
    <dbReference type="NCBI Taxonomy" id="795312"/>
    <lineage>
        <taxon>Bacteria</taxon>
        <taxon>Pseudomonadati</taxon>
        <taxon>Pseudomonadota</taxon>
        <taxon>Gammaproteobacteria</taxon>
        <taxon>Oceanospirillales</taxon>
        <taxon>Halomonadaceae</taxon>
        <taxon>Halomonas</taxon>
    </lineage>
</organism>
<proteinExistence type="inferred from homology"/>